<proteinExistence type="predicted"/>
<dbReference type="AlphaFoldDB" id="A0A0D6Q319"/>
<comment type="caution">
    <text evidence="1">The sequence shown here is derived from an EMBL/GenBank/DDBJ whole genome shotgun (WGS) entry which is preliminary data.</text>
</comment>
<dbReference type="EMBL" id="BANI01000230">
    <property type="protein sequence ID" value="GAN97829.1"/>
    <property type="molecule type" value="Genomic_DNA"/>
</dbReference>
<dbReference type="Proteomes" id="UP000032675">
    <property type="component" value="Unassembled WGS sequence"/>
</dbReference>
<accession>A0A0D6Q319</accession>
<sequence length="362" mass="36597">MDGQLTASLRLTLQDDAAPAFDKLIATVDRLEATLDRLAGAIDPLAAMLAPITRATAGAEALEKALKGTAGSAKAAGEAGEAMGAEVAESATRATTALRGFEEMLDSIATAEGTVSAASSVMGDSLIDVIVRGAEPLGEALDAAGAQGQVMGDEIAGGAARATTAMDGLLARVRQVREQMAGMAAGVRDGAIGGAVGGVREAASGFSGSLQNAMHHGMTAAMATVGMLEPIHAAAEYDNTLVHIGIGNELHGEANRAFVVAYGRQLDALARDTGQRGTDLAEAAGFYNREGYSADRVNAVMPTTAHIATAYNAAPDAVARSAFSLQESLHITDQQLGGALASVALAGKSADLPFEKLGPVRA</sequence>
<protein>
    <submittedName>
        <fullName evidence="1">Uncharacterized protein</fullName>
    </submittedName>
</protein>
<reference evidence="1 2" key="1">
    <citation type="submission" date="2012-11" db="EMBL/GenBank/DDBJ databases">
        <title>Whole genome sequence of Gluconacetobacter europaeus NBRC3261.</title>
        <authorList>
            <person name="Azuma Y."/>
            <person name="Higashiura N."/>
            <person name="Hirakawa H."/>
            <person name="Matsushita K."/>
        </authorList>
    </citation>
    <scope>NUCLEOTIDE SEQUENCE [LARGE SCALE GENOMIC DNA]</scope>
    <source>
        <strain evidence="1 2">NBRC 3261</strain>
    </source>
</reference>
<dbReference type="RefSeq" id="WP_048852227.1">
    <property type="nucleotide sequence ID" value="NZ_BANI01000230.1"/>
</dbReference>
<evidence type="ECO:0000313" key="2">
    <source>
        <dbReference type="Proteomes" id="UP000032675"/>
    </source>
</evidence>
<gene>
    <name evidence="1" type="ORF">Geu3261_0269_001</name>
</gene>
<organism evidence="1 2">
    <name type="scientific">Komagataeibacter europaeus NBRC 3261</name>
    <dbReference type="NCBI Taxonomy" id="1234669"/>
    <lineage>
        <taxon>Bacteria</taxon>
        <taxon>Pseudomonadati</taxon>
        <taxon>Pseudomonadota</taxon>
        <taxon>Alphaproteobacteria</taxon>
        <taxon>Acetobacterales</taxon>
        <taxon>Acetobacteraceae</taxon>
        <taxon>Komagataeibacter</taxon>
    </lineage>
</organism>
<name>A0A0D6Q319_KOMEU</name>
<evidence type="ECO:0000313" key="1">
    <source>
        <dbReference type="EMBL" id="GAN97829.1"/>
    </source>
</evidence>